<keyword evidence="9" id="KW-1185">Reference proteome</keyword>
<proteinExistence type="predicted"/>
<protein>
    <submittedName>
        <fullName evidence="8">Putative microfibril-associated protein</fullName>
    </submittedName>
</protein>
<accession>A0A1W2TLC3</accession>
<evidence type="ECO:0000256" key="1">
    <source>
        <dbReference type="ARBA" id="ARBA00004123"/>
    </source>
</evidence>
<dbReference type="InterPro" id="IPR022784">
    <property type="entry name" value="Ribosome_bgen_Alb1"/>
</dbReference>
<evidence type="ECO:0000256" key="6">
    <source>
        <dbReference type="ARBA" id="ARBA00023242"/>
    </source>
</evidence>
<evidence type="ECO:0000256" key="4">
    <source>
        <dbReference type="ARBA" id="ARBA00022490"/>
    </source>
</evidence>
<feature type="compositionally biased region" description="Basic residues" evidence="7">
    <location>
        <begin position="61"/>
        <end position="78"/>
    </location>
</feature>
<dbReference type="InterPro" id="IPR053278">
    <property type="entry name" value="Pre-60S_factor_ECM1"/>
</dbReference>
<comment type="subcellular location">
    <subcellularLocation>
        <location evidence="2">Cytoplasm</location>
    </subcellularLocation>
    <subcellularLocation>
        <location evidence="1">Nucleus</location>
    </subcellularLocation>
</comment>
<dbReference type="GO" id="GO:0030687">
    <property type="term" value="C:preribosome, large subunit precursor"/>
    <property type="evidence" value="ECO:0007669"/>
    <property type="project" value="TreeGrafter"/>
</dbReference>
<dbReference type="GO" id="GO:0000055">
    <property type="term" value="P:ribosomal large subunit export from nucleus"/>
    <property type="evidence" value="ECO:0007669"/>
    <property type="project" value="TreeGrafter"/>
</dbReference>
<evidence type="ECO:0000313" key="8">
    <source>
        <dbReference type="EMBL" id="GAP89082.1"/>
    </source>
</evidence>
<evidence type="ECO:0000313" key="9">
    <source>
        <dbReference type="Proteomes" id="UP000054516"/>
    </source>
</evidence>
<keyword evidence="4" id="KW-0963">Cytoplasm</keyword>
<dbReference type="AlphaFoldDB" id="A0A1W2TLC3"/>
<organism evidence="8">
    <name type="scientific">Rosellinia necatrix</name>
    <name type="common">White root-rot fungus</name>
    <dbReference type="NCBI Taxonomy" id="77044"/>
    <lineage>
        <taxon>Eukaryota</taxon>
        <taxon>Fungi</taxon>
        <taxon>Dikarya</taxon>
        <taxon>Ascomycota</taxon>
        <taxon>Pezizomycotina</taxon>
        <taxon>Sordariomycetes</taxon>
        <taxon>Xylariomycetidae</taxon>
        <taxon>Xylariales</taxon>
        <taxon>Xylariaceae</taxon>
        <taxon>Rosellinia</taxon>
    </lineage>
</organism>
<dbReference type="PANTHER" id="PTHR28280:SF1">
    <property type="entry name" value="SHUTTLING PRE-60S FACTOR ECM1"/>
    <property type="match status" value="1"/>
</dbReference>
<evidence type="ECO:0000256" key="7">
    <source>
        <dbReference type="SAM" id="MobiDB-lite"/>
    </source>
</evidence>
<feature type="compositionally biased region" description="Basic and acidic residues" evidence="7">
    <location>
        <begin position="124"/>
        <end position="136"/>
    </location>
</feature>
<feature type="compositionally biased region" description="Basic and acidic residues" evidence="7">
    <location>
        <begin position="89"/>
        <end position="102"/>
    </location>
</feature>
<feature type="region of interest" description="Disordered" evidence="7">
    <location>
        <begin position="1"/>
        <end position="188"/>
    </location>
</feature>
<gene>
    <name evidence="8" type="ORF">SAMD00023353_0902640</name>
</gene>
<dbReference type="Pfam" id="PF09135">
    <property type="entry name" value="Alb1"/>
    <property type="match status" value="1"/>
</dbReference>
<dbReference type="EMBL" id="DF977454">
    <property type="protein sequence ID" value="GAP89082.1"/>
    <property type="molecule type" value="Genomic_DNA"/>
</dbReference>
<sequence>MAKGTISKKKKAPSLHSRAARRATSPGIDTDKSLKNVQPPPESVDHRPSVLAIHHAAGISKRQKKGRALSSKARKRHEKAQDRAAAILERTEKKVVLSKDQSRTLQSRRRAWDEINQQIPPNKSKTESRVITPRDEDSTEEVSDFDDAVAEMEDERESQQDDADPAGVMKSTTENTAMGQDDDDDGIL</sequence>
<dbReference type="PANTHER" id="PTHR28280">
    <property type="entry name" value="SHUTTLING PRE-60S FACTOR ECM1"/>
    <property type="match status" value="1"/>
</dbReference>
<keyword evidence="5" id="KW-0690">Ribosome biogenesis</keyword>
<name>A0A1W2TLC3_ROSNE</name>
<reference evidence="8" key="1">
    <citation type="submission" date="2016-03" db="EMBL/GenBank/DDBJ databases">
        <title>Draft genome sequence of Rosellinia necatrix.</title>
        <authorList>
            <person name="Kanematsu S."/>
        </authorList>
    </citation>
    <scope>NUCLEOTIDE SEQUENCE [LARGE SCALE GENOMIC DNA]</scope>
    <source>
        <strain evidence="8">W97</strain>
    </source>
</reference>
<dbReference type="OrthoDB" id="5304887at2759"/>
<keyword evidence="3" id="KW-0813">Transport</keyword>
<dbReference type="Proteomes" id="UP000054516">
    <property type="component" value="Unassembled WGS sequence"/>
</dbReference>
<evidence type="ECO:0000256" key="2">
    <source>
        <dbReference type="ARBA" id="ARBA00004496"/>
    </source>
</evidence>
<evidence type="ECO:0000256" key="3">
    <source>
        <dbReference type="ARBA" id="ARBA00022448"/>
    </source>
</evidence>
<evidence type="ECO:0000256" key="5">
    <source>
        <dbReference type="ARBA" id="ARBA00022517"/>
    </source>
</evidence>
<dbReference type="GO" id="GO:0005737">
    <property type="term" value="C:cytoplasm"/>
    <property type="evidence" value="ECO:0007669"/>
    <property type="project" value="UniProtKB-SubCell"/>
</dbReference>
<dbReference type="GO" id="GO:0005730">
    <property type="term" value="C:nucleolus"/>
    <property type="evidence" value="ECO:0007669"/>
    <property type="project" value="TreeGrafter"/>
</dbReference>
<feature type="compositionally biased region" description="Acidic residues" evidence="7">
    <location>
        <begin position="137"/>
        <end position="164"/>
    </location>
</feature>
<keyword evidence="6" id="KW-0539">Nucleus</keyword>
<feature type="compositionally biased region" description="Basic residues" evidence="7">
    <location>
        <begin position="1"/>
        <end position="21"/>
    </location>
</feature>